<reference evidence="1 2" key="1">
    <citation type="journal article" date="2024" name="J Genomics">
        <title>Draft genome sequencing and assembly of Favolaschia claudopus CIRM-BRFM 2984 isolated from oak limbs.</title>
        <authorList>
            <person name="Navarro D."/>
            <person name="Drula E."/>
            <person name="Chaduli D."/>
            <person name="Cazenave R."/>
            <person name="Ahrendt S."/>
            <person name="Wang J."/>
            <person name="Lipzen A."/>
            <person name="Daum C."/>
            <person name="Barry K."/>
            <person name="Grigoriev I.V."/>
            <person name="Favel A."/>
            <person name="Rosso M.N."/>
            <person name="Martin F."/>
        </authorList>
    </citation>
    <scope>NUCLEOTIDE SEQUENCE [LARGE SCALE GENOMIC DNA]</scope>
    <source>
        <strain evidence="1 2">CIRM-BRFM 2984</strain>
    </source>
</reference>
<accession>A0AAV9ZVU3</accession>
<dbReference type="Proteomes" id="UP001362999">
    <property type="component" value="Unassembled WGS sequence"/>
</dbReference>
<keyword evidence="2" id="KW-1185">Reference proteome</keyword>
<evidence type="ECO:0000313" key="1">
    <source>
        <dbReference type="EMBL" id="KAK6992979.1"/>
    </source>
</evidence>
<comment type="caution">
    <text evidence="1">The sequence shown here is derived from an EMBL/GenBank/DDBJ whole genome shotgun (WGS) entry which is preliminary data.</text>
</comment>
<dbReference type="EMBL" id="JAWWNJ010000105">
    <property type="protein sequence ID" value="KAK6992979.1"/>
    <property type="molecule type" value="Genomic_DNA"/>
</dbReference>
<sequence>MATKSRCLPSVNELFPVEIMLLIFGWVFDTAENRVDLVRRRIQCRGVCGRWRVIIADHPRFWNTIPVARDTTQEFFQVCVERSWAVPIHLVLDVSDHGCLLTGNEMVPHLVLAQPLHFFNLMLRDVLASCCGRVVSIRIDSDGYYNLRSVTDTLATLPLTSLTSFSANVDWMFSANPICVLPAPSWGAVVDLACQGVLPVLGNGGTYNALVVLKVSSVRGLDAVAFAAILQGMPVLQELHIANVECEETVYPSVVELRSIEYLHLRYDDNSSPRLFQYLRFPALITVCVVVSDGSAWTTLHSSSPHLFRGARHFGFSCVAGNLEIPLDFWGSLSNLSTINLATAGSAASESLWTWLREDLTRWPNMQLLELDSGVQRNEIAEYMGMRRACSGEDACVSRSSATHSRSDDTAHGDEDLDACLAASGF</sequence>
<dbReference type="AlphaFoldDB" id="A0AAV9ZVU3"/>
<protein>
    <recommendedName>
        <fullName evidence="3">F-box domain-containing protein</fullName>
    </recommendedName>
</protein>
<dbReference type="Gene3D" id="1.20.1280.50">
    <property type="match status" value="1"/>
</dbReference>
<organism evidence="1 2">
    <name type="scientific">Favolaschia claudopus</name>
    <dbReference type="NCBI Taxonomy" id="2862362"/>
    <lineage>
        <taxon>Eukaryota</taxon>
        <taxon>Fungi</taxon>
        <taxon>Dikarya</taxon>
        <taxon>Basidiomycota</taxon>
        <taxon>Agaricomycotina</taxon>
        <taxon>Agaricomycetes</taxon>
        <taxon>Agaricomycetidae</taxon>
        <taxon>Agaricales</taxon>
        <taxon>Marasmiineae</taxon>
        <taxon>Mycenaceae</taxon>
        <taxon>Favolaschia</taxon>
    </lineage>
</organism>
<name>A0AAV9ZVU3_9AGAR</name>
<dbReference type="SUPFAM" id="SSF52047">
    <property type="entry name" value="RNI-like"/>
    <property type="match status" value="1"/>
</dbReference>
<evidence type="ECO:0008006" key="3">
    <source>
        <dbReference type="Google" id="ProtNLM"/>
    </source>
</evidence>
<proteinExistence type="predicted"/>
<evidence type="ECO:0000313" key="2">
    <source>
        <dbReference type="Proteomes" id="UP001362999"/>
    </source>
</evidence>
<gene>
    <name evidence="1" type="ORF">R3P38DRAFT_3224384</name>
</gene>